<evidence type="ECO:0000259" key="3">
    <source>
        <dbReference type="Pfam" id="PF02568"/>
    </source>
</evidence>
<comment type="caution">
    <text evidence="4">The sequence shown here is derived from an EMBL/GenBank/DDBJ whole genome shotgun (WGS) entry which is preliminary data.</text>
</comment>
<reference evidence="4" key="2">
    <citation type="journal article" date="2014" name="ISME J.">
        <title>Microbial stratification in low pH oxic and suboxic macroscopic growths along an acid mine drainage.</title>
        <authorList>
            <person name="Mendez-Garcia C."/>
            <person name="Mesa V."/>
            <person name="Sprenger R.R."/>
            <person name="Richter M."/>
            <person name="Diez M.S."/>
            <person name="Solano J."/>
            <person name="Bargiela R."/>
            <person name="Golyshina O.V."/>
            <person name="Manteca A."/>
            <person name="Ramos J.L."/>
            <person name="Gallego J.R."/>
            <person name="Llorente I."/>
            <person name="Martins Dos Santos V.A."/>
            <person name="Jensen O.N."/>
            <person name="Pelaez A.I."/>
            <person name="Sanchez J."/>
            <person name="Ferrer M."/>
        </authorList>
    </citation>
    <scope>NUCLEOTIDE SEQUENCE</scope>
</reference>
<accession>T0Z5G6</accession>
<keyword evidence="2" id="KW-0067">ATP-binding</keyword>
<dbReference type="Pfam" id="PF02568">
    <property type="entry name" value="ThiI"/>
    <property type="match status" value="1"/>
</dbReference>
<dbReference type="GO" id="GO:0005524">
    <property type="term" value="F:ATP binding"/>
    <property type="evidence" value="ECO:0007669"/>
    <property type="project" value="UniProtKB-KW"/>
</dbReference>
<dbReference type="AlphaFoldDB" id="T0Z5G6"/>
<evidence type="ECO:0000313" key="4">
    <source>
        <dbReference type="EMBL" id="EQD39402.1"/>
    </source>
</evidence>
<dbReference type="SUPFAM" id="SSF52402">
    <property type="entry name" value="Adenine nucleotide alpha hydrolases-like"/>
    <property type="match status" value="1"/>
</dbReference>
<dbReference type="InterPro" id="IPR014729">
    <property type="entry name" value="Rossmann-like_a/b/a_fold"/>
</dbReference>
<evidence type="ECO:0000256" key="1">
    <source>
        <dbReference type="ARBA" id="ARBA00022741"/>
    </source>
</evidence>
<evidence type="ECO:0000256" key="2">
    <source>
        <dbReference type="ARBA" id="ARBA00022840"/>
    </source>
</evidence>
<gene>
    <name evidence="4" type="ORF">B1A_16867</name>
</gene>
<dbReference type="EMBL" id="AUZX01012402">
    <property type="protein sequence ID" value="EQD39402.1"/>
    <property type="molecule type" value="Genomic_DNA"/>
</dbReference>
<keyword evidence="1" id="KW-0547">Nucleotide-binding</keyword>
<organism evidence="4">
    <name type="scientific">mine drainage metagenome</name>
    <dbReference type="NCBI Taxonomy" id="410659"/>
    <lineage>
        <taxon>unclassified sequences</taxon>
        <taxon>metagenomes</taxon>
        <taxon>ecological metagenomes</taxon>
    </lineage>
</organism>
<dbReference type="GO" id="GO:0004810">
    <property type="term" value="F:CCA tRNA nucleotidyltransferase activity"/>
    <property type="evidence" value="ECO:0007669"/>
    <property type="project" value="InterPro"/>
</dbReference>
<dbReference type="InterPro" id="IPR020536">
    <property type="entry name" value="ThiI_AANH"/>
</dbReference>
<feature type="domain" description="Thil AANH" evidence="3">
    <location>
        <begin position="2"/>
        <end position="54"/>
    </location>
</feature>
<proteinExistence type="predicted"/>
<dbReference type="Gene3D" id="3.40.50.620">
    <property type="entry name" value="HUPs"/>
    <property type="match status" value="1"/>
</dbReference>
<sequence length="67" mass="7715">MLMSGGIDSPVALYYLLRQGHDAIAVHMDNRPFTDDTPLEKVLEHLRILRERFQQPIPVYVVRHGST</sequence>
<name>T0Z5G6_9ZZZZ</name>
<feature type="non-terminal residue" evidence="4">
    <location>
        <position position="67"/>
    </location>
</feature>
<protein>
    <submittedName>
        <fullName evidence="4">Thiamine biosynthesis protein</fullName>
    </submittedName>
</protein>
<reference evidence="4" key="1">
    <citation type="submission" date="2013-08" db="EMBL/GenBank/DDBJ databases">
        <authorList>
            <person name="Mendez C."/>
            <person name="Richter M."/>
            <person name="Ferrer M."/>
            <person name="Sanchez J."/>
        </authorList>
    </citation>
    <scope>NUCLEOTIDE SEQUENCE</scope>
</reference>